<dbReference type="InterPro" id="IPR036322">
    <property type="entry name" value="WD40_repeat_dom_sf"/>
</dbReference>
<feature type="compositionally biased region" description="Acidic residues" evidence="4">
    <location>
        <begin position="281"/>
        <end position="290"/>
    </location>
</feature>
<dbReference type="Pfam" id="PF00400">
    <property type="entry name" value="WD40"/>
    <property type="match status" value="2"/>
</dbReference>
<dbReference type="OrthoDB" id="6262491at2759"/>
<dbReference type="Proteomes" id="UP000245884">
    <property type="component" value="Unassembled WGS sequence"/>
</dbReference>
<feature type="compositionally biased region" description="Acidic residues" evidence="4">
    <location>
        <begin position="502"/>
        <end position="516"/>
    </location>
</feature>
<dbReference type="GeneID" id="37031682"/>
<dbReference type="InterPro" id="IPR015943">
    <property type="entry name" value="WD40/YVTN_repeat-like_dom_sf"/>
</dbReference>
<dbReference type="STRING" id="1569628.A0A316UPM4"/>
<keyword evidence="2" id="KW-0677">Repeat</keyword>
<evidence type="ECO:0000313" key="6">
    <source>
        <dbReference type="Proteomes" id="UP000245884"/>
    </source>
</evidence>
<dbReference type="InterPro" id="IPR001680">
    <property type="entry name" value="WD40_rpt"/>
</dbReference>
<keyword evidence="1 3" id="KW-0853">WD repeat</keyword>
<evidence type="ECO:0000256" key="4">
    <source>
        <dbReference type="SAM" id="MobiDB-lite"/>
    </source>
</evidence>
<dbReference type="PANTHER" id="PTHR22847:SF637">
    <property type="entry name" value="WD REPEAT DOMAIN 5B"/>
    <property type="match status" value="1"/>
</dbReference>
<dbReference type="SUPFAM" id="SSF50978">
    <property type="entry name" value="WD40 repeat-like"/>
    <property type="match status" value="1"/>
</dbReference>
<protein>
    <submittedName>
        <fullName evidence="5">WD40 repeat-like protein</fullName>
    </submittedName>
</protein>
<feature type="compositionally biased region" description="Acidic residues" evidence="4">
    <location>
        <begin position="470"/>
        <end position="480"/>
    </location>
</feature>
<sequence>MQSAHASQLFQTSSSLATGKRRAAKASGSAAKRGRPIYLGRRQKDAEDLKLGGAGSDAGREKVLDALVDGGGRVWTAESGGVVRGTDLQTGRTTHLLLAHKAPVCSLALISPTLLASAGWDKVIHFWPISPTPSTSNGNTSTSAPHRPQPLYTISNASEDFIKALHYLPSQQVLLSGGADRSVRAWRLAGLESALQTRSAGTLSGSHTRGITSITSLARIEGQQGVGGNEVVYTADSMGRILEVQLDCSGDDRVRFEVLRELRGPETSVAQLVGCWGPLHEDEDEDDEENAAGAGPSRRPAYIWAASNDKTAQRFDVVAPVAKAGATKGAPQPRHERSSNTGALLGRLPPLAPSVILSHPDYVKTVLPLPQDAAAGRADVVVTGSADEDLRVWRLAGNEVGAEQQLVRRQRGHWHEVEKVLLWHGIVDEDEGEEGKEASSASVASWWVISAGLDGSIRRWRLDELLVAGGEEEEDEDKVEEEVSKQANGSESKSPAGGGMTAEEEAELAELMSDEE</sequence>
<evidence type="ECO:0000313" key="5">
    <source>
        <dbReference type="EMBL" id="PWN25085.1"/>
    </source>
</evidence>
<organism evidence="5 6">
    <name type="scientific">Jaminaea rosea</name>
    <dbReference type="NCBI Taxonomy" id="1569628"/>
    <lineage>
        <taxon>Eukaryota</taxon>
        <taxon>Fungi</taxon>
        <taxon>Dikarya</taxon>
        <taxon>Basidiomycota</taxon>
        <taxon>Ustilaginomycotina</taxon>
        <taxon>Exobasidiomycetes</taxon>
        <taxon>Microstromatales</taxon>
        <taxon>Microstromatales incertae sedis</taxon>
        <taxon>Jaminaea</taxon>
    </lineage>
</organism>
<proteinExistence type="predicted"/>
<accession>A0A316UPM4</accession>
<feature type="region of interest" description="Disordered" evidence="4">
    <location>
        <begin position="278"/>
        <end position="297"/>
    </location>
</feature>
<feature type="region of interest" description="Disordered" evidence="4">
    <location>
        <begin position="1"/>
        <end position="39"/>
    </location>
</feature>
<feature type="compositionally biased region" description="Polar residues" evidence="4">
    <location>
        <begin position="1"/>
        <end position="17"/>
    </location>
</feature>
<dbReference type="PROSITE" id="PS50082">
    <property type="entry name" value="WD_REPEATS_2"/>
    <property type="match status" value="1"/>
</dbReference>
<reference evidence="5 6" key="1">
    <citation type="journal article" date="2018" name="Mol. Biol. Evol.">
        <title>Broad Genomic Sampling Reveals a Smut Pathogenic Ancestry of the Fungal Clade Ustilaginomycotina.</title>
        <authorList>
            <person name="Kijpornyongpan T."/>
            <person name="Mondo S.J."/>
            <person name="Barry K."/>
            <person name="Sandor L."/>
            <person name="Lee J."/>
            <person name="Lipzen A."/>
            <person name="Pangilinan J."/>
            <person name="LaButti K."/>
            <person name="Hainaut M."/>
            <person name="Henrissat B."/>
            <person name="Grigoriev I.V."/>
            <person name="Spatafora J.W."/>
            <person name="Aime M.C."/>
        </authorList>
    </citation>
    <scope>NUCLEOTIDE SEQUENCE [LARGE SCALE GENOMIC DNA]</scope>
    <source>
        <strain evidence="5 6">MCA 5214</strain>
    </source>
</reference>
<dbReference type="RefSeq" id="XP_025359697.1">
    <property type="nucleotide sequence ID" value="XM_025509859.1"/>
</dbReference>
<evidence type="ECO:0000256" key="1">
    <source>
        <dbReference type="ARBA" id="ARBA00022574"/>
    </source>
</evidence>
<keyword evidence="6" id="KW-1185">Reference proteome</keyword>
<feature type="repeat" description="WD" evidence="3">
    <location>
        <begin position="155"/>
        <end position="188"/>
    </location>
</feature>
<feature type="region of interest" description="Disordered" evidence="4">
    <location>
        <begin position="469"/>
        <end position="516"/>
    </location>
</feature>
<dbReference type="PANTHER" id="PTHR22847">
    <property type="entry name" value="WD40 REPEAT PROTEIN"/>
    <property type="match status" value="1"/>
</dbReference>
<dbReference type="Gene3D" id="2.130.10.10">
    <property type="entry name" value="YVTN repeat-like/Quinoprotein amine dehydrogenase"/>
    <property type="match status" value="2"/>
</dbReference>
<evidence type="ECO:0000256" key="2">
    <source>
        <dbReference type="ARBA" id="ARBA00022737"/>
    </source>
</evidence>
<gene>
    <name evidence="5" type="ORF">BDZ90DRAFT_76840</name>
</gene>
<dbReference type="AlphaFoldDB" id="A0A316UPM4"/>
<dbReference type="SMART" id="SM00320">
    <property type="entry name" value="WD40"/>
    <property type="match status" value="4"/>
</dbReference>
<dbReference type="GO" id="GO:1990234">
    <property type="term" value="C:transferase complex"/>
    <property type="evidence" value="ECO:0007669"/>
    <property type="project" value="UniProtKB-ARBA"/>
</dbReference>
<dbReference type="EMBL" id="KZ819677">
    <property type="protein sequence ID" value="PWN25085.1"/>
    <property type="molecule type" value="Genomic_DNA"/>
</dbReference>
<name>A0A316UPM4_9BASI</name>
<feature type="region of interest" description="Disordered" evidence="4">
    <location>
        <begin position="323"/>
        <end position="343"/>
    </location>
</feature>
<evidence type="ECO:0000256" key="3">
    <source>
        <dbReference type="PROSITE-ProRule" id="PRU00221"/>
    </source>
</evidence>